<keyword evidence="1" id="KW-0812">Transmembrane</keyword>
<dbReference type="EMBL" id="LVJZ01000003">
    <property type="protein sequence ID" value="ODB98122.1"/>
    <property type="molecule type" value="Genomic_DNA"/>
</dbReference>
<gene>
    <name evidence="2" type="ORF">A3196_15965</name>
</gene>
<evidence type="ECO:0000256" key="1">
    <source>
        <dbReference type="SAM" id="Phobius"/>
    </source>
</evidence>
<dbReference type="Proteomes" id="UP000094849">
    <property type="component" value="Unassembled WGS sequence"/>
</dbReference>
<keyword evidence="1" id="KW-0472">Membrane</keyword>
<name>A0A1E2UU64_9GAMM</name>
<accession>A0A1E2UU64</accession>
<sequence length="76" mass="8666">MAMGRVADFANLLLVVVVVVTVVKVIKPYPLRDQEIEDQDCQQGCTHRIGYLKAHWKVKRSRPLGFSIMALHYVTI</sequence>
<keyword evidence="1" id="KW-1133">Transmembrane helix</keyword>
<dbReference type="STRING" id="1818881.A3196_15965"/>
<keyword evidence="3" id="KW-1185">Reference proteome</keyword>
<comment type="caution">
    <text evidence="2">The sequence shown here is derived from an EMBL/GenBank/DDBJ whole genome shotgun (WGS) entry which is preliminary data.</text>
</comment>
<protein>
    <submittedName>
        <fullName evidence="2">Uncharacterized protein</fullName>
    </submittedName>
</protein>
<evidence type="ECO:0000313" key="2">
    <source>
        <dbReference type="EMBL" id="ODB98122.1"/>
    </source>
</evidence>
<dbReference type="AlphaFoldDB" id="A0A1E2UU64"/>
<reference evidence="2 3" key="1">
    <citation type="submission" date="2016-03" db="EMBL/GenBank/DDBJ databases">
        <title>Chemosynthetic sulphur-oxidizing symbionts of marine invertebrate animals are capable of nitrogen fixation.</title>
        <authorList>
            <person name="Petersen J.M."/>
            <person name="Kemper A."/>
            <person name="Gruber-Vodicka H."/>
            <person name="Cardini U."/>
            <person name="Geest Mvander."/>
            <person name="Kleiner M."/>
            <person name="Bulgheresi S."/>
            <person name="Fussmann M."/>
            <person name="Herbold C."/>
            <person name="Seah B.K.B."/>
            <person name="Antony C.Paul."/>
            <person name="Liu D."/>
            <person name="Belitz A."/>
            <person name="Weber M."/>
        </authorList>
    </citation>
    <scope>NUCLEOTIDE SEQUENCE [LARGE SCALE GENOMIC DNA]</scope>
    <source>
        <strain evidence="2">G_D</strain>
    </source>
</reference>
<feature type="transmembrane region" description="Helical" evidence="1">
    <location>
        <begin position="6"/>
        <end position="26"/>
    </location>
</feature>
<organism evidence="2 3">
    <name type="scientific">Candidatus Thiodiazotropha endoloripes</name>
    <dbReference type="NCBI Taxonomy" id="1818881"/>
    <lineage>
        <taxon>Bacteria</taxon>
        <taxon>Pseudomonadati</taxon>
        <taxon>Pseudomonadota</taxon>
        <taxon>Gammaproteobacteria</taxon>
        <taxon>Chromatiales</taxon>
        <taxon>Sedimenticolaceae</taxon>
        <taxon>Candidatus Thiodiazotropha</taxon>
    </lineage>
</organism>
<proteinExistence type="predicted"/>
<evidence type="ECO:0000313" key="3">
    <source>
        <dbReference type="Proteomes" id="UP000094849"/>
    </source>
</evidence>